<keyword evidence="1" id="KW-0472">Membrane</keyword>
<feature type="chain" id="PRO_5041994182" evidence="2">
    <location>
        <begin position="17"/>
        <end position="282"/>
    </location>
</feature>
<proteinExistence type="predicted"/>
<keyword evidence="4" id="KW-1185">Reference proteome</keyword>
<gene>
    <name evidence="3" type="ORF">CYCCA115_LOCUS16937</name>
</gene>
<evidence type="ECO:0000313" key="4">
    <source>
        <dbReference type="Proteomes" id="UP001295423"/>
    </source>
</evidence>
<sequence>MFKTLSLFLLLQGASAMYVRINGYECSEKAMSLTLSKICNEESTCLLGENASIEGYLNYYGMVDEFGMSADSSAYVDFSLKFTQNGAAIYNHNIYSLQQMPLCSDSLTASDGGSCPSGGRYSFQQTLYLPPLDNQLKDWGYSGFNGRGELTAYMGEDNGSTVLGYCTFDVTTTSSGAFAKAPSGRAVLYGVFGTVTFLLVLAVMGFLCAKREAKVAMVNKVSKSTRKAVKRAKQAVGVSTSPNDFEAMEEKTNAEAKQNWKLDWDSKAAVGKHPAQKQIMNV</sequence>
<keyword evidence="2" id="KW-0732">Signal</keyword>
<keyword evidence="1" id="KW-0812">Transmembrane</keyword>
<name>A0AAD2FZS9_9STRA</name>
<protein>
    <submittedName>
        <fullName evidence="3">Uncharacterized protein</fullName>
    </submittedName>
</protein>
<accession>A0AAD2FZS9</accession>
<dbReference type="AlphaFoldDB" id="A0AAD2FZS9"/>
<comment type="caution">
    <text evidence="3">The sequence shown here is derived from an EMBL/GenBank/DDBJ whole genome shotgun (WGS) entry which is preliminary data.</text>
</comment>
<keyword evidence="1" id="KW-1133">Transmembrane helix</keyword>
<evidence type="ECO:0000313" key="3">
    <source>
        <dbReference type="EMBL" id="CAJ1957909.1"/>
    </source>
</evidence>
<reference evidence="3" key="1">
    <citation type="submission" date="2023-08" db="EMBL/GenBank/DDBJ databases">
        <authorList>
            <person name="Audoor S."/>
            <person name="Bilcke G."/>
        </authorList>
    </citation>
    <scope>NUCLEOTIDE SEQUENCE</scope>
</reference>
<feature type="transmembrane region" description="Helical" evidence="1">
    <location>
        <begin position="187"/>
        <end position="209"/>
    </location>
</feature>
<dbReference type="EMBL" id="CAKOGP040001958">
    <property type="protein sequence ID" value="CAJ1957909.1"/>
    <property type="molecule type" value="Genomic_DNA"/>
</dbReference>
<evidence type="ECO:0000256" key="2">
    <source>
        <dbReference type="SAM" id="SignalP"/>
    </source>
</evidence>
<evidence type="ECO:0000256" key="1">
    <source>
        <dbReference type="SAM" id="Phobius"/>
    </source>
</evidence>
<dbReference type="Proteomes" id="UP001295423">
    <property type="component" value="Unassembled WGS sequence"/>
</dbReference>
<organism evidence="3 4">
    <name type="scientific">Cylindrotheca closterium</name>
    <dbReference type="NCBI Taxonomy" id="2856"/>
    <lineage>
        <taxon>Eukaryota</taxon>
        <taxon>Sar</taxon>
        <taxon>Stramenopiles</taxon>
        <taxon>Ochrophyta</taxon>
        <taxon>Bacillariophyta</taxon>
        <taxon>Bacillariophyceae</taxon>
        <taxon>Bacillariophycidae</taxon>
        <taxon>Bacillariales</taxon>
        <taxon>Bacillariaceae</taxon>
        <taxon>Cylindrotheca</taxon>
    </lineage>
</organism>
<feature type="signal peptide" evidence="2">
    <location>
        <begin position="1"/>
        <end position="16"/>
    </location>
</feature>